<sequence length="64" mass="7060">MLDRIDPYGLLELTPAEMTQFLGELDVLVANVQNVGEGQVLDAIRGLAERCLVDSDVRLRFVGD</sequence>
<accession>A0A4Q8BFH3</accession>
<dbReference type="Proteomes" id="UP000294114">
    <property type="component" value="Unassembled WGS sequence"/>
</dbReference>
<dbReference type="EMBL" id="SHLD01000001">
    <property type="protein sequence ID" value="RZU76135.1"/>
    <property type="molecule type" value="Genomic_DNA"/>
</dbReference>
<gene>
    <name evidence="1" type="ORF">EV384_4755</name>
</gene>
<organism evidence="1 2">
    <name type="scientific">Micromonospora kangleipakensis</name>
    <dbReference type="NCBI Taxonomy" id="1077942"/>
    <lineage>
        <taxon>Bacteria</taxon>
        <taxon>Bacillati</taxon>
        <taxon>Actinomycetota</taxon>
        <taxon>Actinomycetes</taxon>
        <taxon>Micromonosporales</taxon>
        <taxon>Micromonosporaceae</taxon>
        <taxon>Micromonospora</taxon>
    </lineage>
</organism>
<proteinExistence type="predicted"/>
<dbReference type="AlphaFoldDB" id="A0A4Q8BFH3"/>
<keyword evidence="2" id="KW-1185">Reference proteome</keyword>
<reference evidence="1 2" key="1">
    <citation type="submission" date="2019-02" db="EMBL/GenBank/DDBJ databases">
        <title>Sequencing the genomes of 1000 actinobacteria strains.</title>
        <authorList>
            <person name="Klenk H.-P."/>
        </authorList>
    </citation>
    <scope>NUCLEOTIDE SEQUENCE [LARGE SCALE GENOMIC DNA]</scope>
    <source>
        <strain evidence="1 2">DSM 45612</strain>
    </source>
</reference>
<evidence type="ECO:0000313" key="2">
    <source>
        <dbReference type="Proteomes" id="UP000294114"/>
    </source>
</evidence>
<protein>
    <submittedName>
        <fullName evidence="1">Uncharacterized protein</fullName>
    </submittedName>
</protein>
<comment type="caution">
    <text evidence="1">The sequence shown here is derived from an EMBL/GenBank/DDBJ whole genome shotgun (WGS) entry which is preliminary data.</text>
</comment>
<name>A0A4Q8BFH3_9ACTN</name>
<evidence type="ECO:0000313" key="1">
    <source>
        <dbReference type="EMBL" id="RZU76135.1"/>
    </source>
</evidence>